<dbReference type="Proteomes" id="UP000053477">
    <property type="component" value="Unassembled WGS sequence"/>
</dbReference>
<evidence type="ECO:0000313" key="2">
    <source>
        <dbReference type="Proteomes" id="UP000053477"/>
    </source>
</evidence>
<proteinExistence type="predicted"/>
<protein>
    <submittedName>
        <fullName evidence="1">Uncharacterized protein</fullName>
    </submittedName>
</protein>
<sequence length="187" mass="20373">MSTPENALQSGQIYAIQLLHHDSSDRDSYFLGVETSALGPDGADVPVVLEHVSSPIAEANRFHWRITDSSEFTQEPKTCTIQFANTAAQGGPGGNMYLKKTGTPTPLSLALGPYPISWILRPSPQHKGYFRIKALFPPIRYGFGPFRANLFVTAGGEGGRNSHVELRTSIPNSAEGDQLWKLVPIPI</sequence>
<keyword evidence="2" id="KW-1185">Reference proteome</keyword>
<gene>
    <name evidence="1" type="ORF">SCHPADRAFT_939004</name>
</gene>
<dbReference type="InParanoid" id="A0A0H2SDQ2"/>
<accession>A0A0H2SDQ2</accession>
<dbReference type="AlphaFoldDB" id="A0A0H2SDQ2"/>
<name>A0A0H2SDQ2_9AGAM</name>
<organism evidence="1 2">
    <name type="scientific">Schizopora paradoxa</name>
    <dbReference type="NCBI Taxonomy" id="27342"/>
    <lineage>
        <taxon>Eukaryota</taxon>
        <taxon>Fungi</taxon>
        <taxon>Dikarya</taxon>
        <taxon>Basidiomycota</taxon>
        <taxon>Agaricomycotina</taxon>
        <taxon>Agaricomycetes</taxon>
        <taxon>Hymenochaetales</taxon>
        <taxon>Schizoporaceae</taxon>
        <taxon>Schizopora</taxon>
    </lineage>
</organism>
<reference evidence="1 2" key="1">
    <citation type="submission" date="2015-04" db="EMBL/GenBank/DDBJ databases">
        <title>Complete genome sequence of Schizopora paradoxa KUC8140, a cosmopolitan wood degrader in East Asia.</title>
        <authorList>
            <consortium name="DOE Joint Genome Institute"/>
            <person name="Min B."/>
            <person name="Park H."/>
            <person name="Jang Y."/>
            <person name="Kim J.-J."/>
            <person name="Kim K.H."/>
            <person name="Pangilinan J."/>
            <person name="Lipzen A."/>
            <person name="Riley R."/>
            <person name="Grigoriev I.V."/>
            <person name="Spatafora J.W."/>
            <person name="Choi I.-G."/>
        </authorList>
    </citation>
    <scope>NUCLEOTIDE SEQUENCE [LARGE SCALE GENOMIC DNA]</scope>
    <source>
        <strain evidence="1 2">KUC8140</strain>
    </source>
</reference>
<dbReference type="EMBL" id="KQ085934">
    <property type="protein sequence ID" value="KLO15141.1"/>
    <property type="molecule type" value="Genomic_DNA"/>
</dbReference>
<evidence type="ECO:0000313" key="1">
    <source>
        <dbReference type="EMBL" id="KLO15141.1"/>
    </source>
</evidence>